<dbReference type="EMBL" id="DUZY01000001">
    <property type="protein sequence ID" value="DAD24644.1"/>
    <property type="molecule type" value="Genomic_DNA"/>
</dbReference>
<keyword evidence="2" id="KW-1185">Reference proteome</keyword>
<organism evidence="1 2">
    <name type="scientific">Nelumbo nucifera</name>
    <name type="common">Sacred lotus</name>
    <dbReference type="NCBI Taxonomy" id="4432"/>
    <lineage>
        <taxon>Eukaryota</taxon>
        <taxon>Viridiplantae</taxon>
        <taxon>Streptophyta</taxon>
        <taxon>Embryophyta</taxon>
        <taxon>Tracheophyta</taxon>
        <taxon>Spermatophyta</taxon>
        <taxon>Magnoliopsida</taxon>
        <taxon>Proteales</taxon>
        <taxon>Nelumbonaceae</taxon>
        <taxon>Nelumbo</taxon>
    </lineage>
</organism>
<proteinExistence type="predicted"/>
<name>A0A822XSQ4_NELNU</name>
<evidence type="ECO:0000313" key="1">
    <source>
        <dbReference type="EMBL" id="DAD24644.1"/>
    </source>
</evidence>
<accession>A0A822XSQ4</accession>
<sequence>MNRDWEVRINHCYREVNRCADFMANLAWSTKIRYKEFLISPRELNFLLFVDVMGVVTPRLILV</sequence>
<dbReference type="Proteomes" id="UP000607653">
    <property type="component" value="Unassembled WGS sequence"/>
</dbReference>
<evidence type="ECO:0000313" key="2">
    <source>
        <dbReference type="Proteomes" id="UP000607653"/>
    </source>
</evidence>
<reference evidence="1 2" key="1">
    <citation type="journal article" date="2020" name="Mol. Biol. Evol.">
        <title>Distinct Expression and Methylation Patterns for Genes with Different Fates following a Single Whole-Genome Duplication in Flowering Plants.</title>
        <authorList>
            <person name="Shi T."/>
            <person name="Rahmani R.S."/>
            <person name="Gugger P.F."/>
            <person name="Wang M."/>
            <person name="Li H."/>
            <person name="Zhang Y."/>
            <person name="Li Z."/>
            <person name="Wang Q."/>
            <person name="Van de Peer Y."/>
            <person name="Marchal K."/>
            <person name="Chen J."/>
        </authorList>
    </citation>
    <scope>NUCLEOTIDE SEQUENCE [LARGE SCALE GENOMIC DNA]</scope>
    <source>
        <tissue evidence="1">Leaf</tissue>
    </source>
</reference>
<protein>
    <recommendedName>
        <fullName evidence="3">RNase H type-1 domain-containing protein</fullName>
    </recommendedName>
</protein>
<gene>
    <name evidence="1" type="ORF">HUJ06_026108</name>
</gene>
<evidence type="ECO:0008006" key="3">
    <source>
        <dbReference type="Google" id="ProtNLM"/>
    </source>
</evidence>
<dbReference type="AlphaFoldDB" id="A0A822XSQ4"/>
<comment type="caution">
    <text evidence="1">The sequence shown here is derived from an EMBL/GenBank/DDBJ whole genome shotgun (WGS) entry which is preliminary data.</text>
</comment>